<dbReference type="PANTHER" id="PTHR31544">
    <property type="entry name" value="AIG2-LIKE PROTEIN D"/>
    <property type="match status" value="1"/>
</dbReference>
<keyword evidence="6" id="KW-1185">Reference proteome</keyword>
<dbReference type="Pfam" id="PF06094">
    <property type="entry name" value="GGACT"/>
    <property type="match status" value="1"/>
</dbReference>
<dbReference type="SUPFAM" id="SSF110857">
    <property type="entry name" value="Gamma-glutamyl cyclotransferase-like"/>
    <property type="match status" value="1"/>
</dbReference>
<dbReference type="OrthoDB" id="1044435at2759"/>
<keyword evidence="2" id="KW-0808">Transferase</keyword>
<comment type="similarity">
    <text evidence="1">Belongs to the gamma-glutamylcyclotransferase family.</text>
</comment>
<proteinExistence type="inferred from homology"/>
<dbReference type="PANTHER" id="PTHR31544:SF2">
    <property type="entry name" value="AIG2-LIKE PROTEIN D"/>
    <property type="match status" value="1"/>
</dbReference>
<evidence type="ECO:0000259" key="4">
    <source>
        <dbReference type="Pfam" id="PF06094"/>
    </source>
</evidence>
<evidence type="ECO:0000256" key="3">
    <source>
        <dbReference type="ARBA" id="ARBA00030602"/>
    </source>
</evidence>
<evidence type="ECO:0000256" key="2">
    <source>
        <dbReference type="ARBA" id="ARBA00022679"/>
    </source>
</evidence>
<dbReference type="Gene3D" id="3.10.490.10">
    <property type="entry name" value="Gamma-glutamyl cyclotransferase-like"/>
    <property type="match status" value="1"/>
</dbReference>
<protein>
    <recommendedName>
        <fullName evidence="3">Putative gamma-glutamylcyclotransferase</fullName>
    </recommendedName>
</protein>
<dbReference type="InterPro" id="IPR045038">
    <property type="entry name" value="AIG2-like"/>
</dbReference>
<dbReference type="InParanoid" id="A0A0C2ZS17"/>
<dbReference type="Proteomes" id="UP000053989">
    <property type="component" value="Unassembled WGS sequence"/>
</dbReference>
<dbReference type="InterPro" id="IPR009288">
    <property type="entry name" value="AIG2-like_dom"/>
</dbReference>
<dbReference type="GO" id="GO:0016740">
    <property type="term" value="F:transferase activity"/>
    <property type="evidence" value="ECO:0007669"/>
    <property type="project" value="UniProtKB-KW"/>
</dbReference>
<name>A0A0C2ZS17_9AGAM</name>
<gene>
    <name evidence="5" type="ORF">SCLCIDRAFT_1213431</name>
</gene>
<dbReference type="HOGENOM" id="CLU_093936_1_0_1"/>
<reference evidence="5 6" key="1">
    <citation type="submission" date="2014-04" db="EMBL/GenBank/DDBJ databases">
        <authorList>
            <consortium name="DOE Joint Genome Institute"/>
            <person name="Kuo A."/>
            <person name="Kohler A."/>
            <person name="Nagy L.G."/>
            <person name="Floudas D."/>
            <person name="Copeland A."/>
            <person name="Barry K.W."/>
            <person name="Cichocki N."/>
            <person name="Veneault-Fourrey C."/>
            <person name="LaButti K."/>
            <person name="Lindquist E.A."/>
            <person name="Lipzen A."/>
            <person name="Lundell T."/>
            <person name="Morin E."/>
            <person name="Murat C."/>
            <person name="Sun H."/>
            <person name="Tunlid A."/>
            <person name="Henrissat B."/>
            <person name="Grigoriev I.V."/>
            <person name="Hibbett D.S."/>
            <person name="Martin F."/>
            <person name="Nordberg H.P."/>
            <person name="Cantor M.N."/>
            <person name="Hua S.X."/>
        </authorList>
    </citation>
    <scope>NUCLEOTIDE SEQUENCE [LARGE SCALE GENOMIC DNA]</scope>
    <source>
        <strain evidence="5 6">Foug A</strain>
    </source>
</reference>
<dbReference type="AlphaFoldDB" id="A0A0C2ZS17"/>
<accession>A0A0C2ZS17</accession>
<dbReference type="EMBL" id="KN822029">
    <property type="protein sequence ID" value="KIM64328.1"/>
    <property type="molecule type" value="Genomic_DNA"/>
</dbReference>
<evidence type="ECO:0000313" key="6">
    <source>
        <dbReference type="Proteomes" id="UP000053989"/>
    </source>
</evidence>
<dbReference type="InterPro" id="IPR013024">
    <property type="entry name" value="GGCT-like"/>
</dbReference>
<dbReference type="CDD" id="cd06661">
    <property type="entry name" value="GGCT_like"/>
    <property type="match status" value="1"/>
</dbReference>
<evidence type="ECO:0000313" key="5">
    <source>
        <dbReference type="EMBL" id="KIM64328.1"/>
    </source>
</evidence>
<evidence type="ECO:0000256" key="1">
    <source>
        <dbReference type="ARBA" id="ARBA00008861"/>
    </source>
</evidence>
<sequence>MVKAFFYGTLMHPRILQRVLGNNGTHLSVCPAILKNFTRHKIKGALYPAIVPYSLSRSMFDRDLAPEEISVRGLLVSGLTEEEVKLLDVFEGDEYNREVVSVYPLGLLASLYDGSPVDIQAPKISASIVMQQPIEANTYIWCMPLSQLRSDRWSFEEFIQHDAWKWENKGIDRRKAMEGIIVRARL</sequence>
<reference evidence="6" key="2">
    <citation type="submission" date="2015-01" db="EMBL/GenBank/DDBJ databases">
        <title>Evolutionary Origins and Diversification of the Mycorrhizal Mutualists.</title>
        <authorList>
            <consortium name="DOE Joint Genome Institute"/>
            <consortium name="Mycorrhizal Genomics Consortium"/>
            <person name="Kohler A."/>
            <person name="Kuo A."/>
            <person name="Nagy L.G."/>
            <person name="Floudas D."/>
            <person name="Copeland A."/>
            <person name="Barry K.W."/>
            <person name="Cichocki N."/>
            <person name="Veneault-Fourrey C."/>
            <person name="LaButti K."/>
            <person name="Lindquist E.A."/>
            <person name="Lipzen A."/>
            <person name="Lundell T."/>
            <person name="Morin E."/>
            <person name="Murat C."/>
            <person name="Riley R."/>
            <person name="Ohm R."/>
            <person name="Sun H."/>
            <person name="Tunlid A."/>
            <person name="Henrissat B."/>
            <person name="Grigoriev I.V."/>
            <person name="Hibbett D.S."/>
            <person name="Martin F."/>
        </authorList>
    </citation>
    <scope>NUCLEOTIDE SEQUENCE [LARGE SCALE GENOMIC DNA]</scope>
    <source>
        <strain evidence="6">Foug A</strain>
    </source>
</reference>
<organism evidence="5 6">
    <name type="scientific">Scleroderma citrinum Foug A</name>
    <dbReference type="NCBI Taxonomy" id="1036808"/>
    <lineage>
        <taxon>Eukaryota</taxon>
        <taxon>Fungi</taxon>
        <taxon>Dikarya</taxon>
        <taxon>Basidiomycota</taxon>
        <taxon>Agaricomycotina</taxon>
        <taxon>Agaricomycetes</taxon>
        <taxon>Agaricomycetidae</taxon>
        <taxon>Boletales</taxon>
        <taxon>Sclerodermatineae</taxon>
        <taxon>Sclerodermataceae</taxon>
        <taxon>Scleroderma</taxon>
    </lineage>
</organism>
<feature type="domain" description="Gamma-glutamylcyclotransferase AIG2-like" evidence="4">
    <location>
        <begin position="5"/>
        <end position="112"/>
    </location>
</feature>
<dbReference type="InterPro" id="IPR036568">
    <property type="entry name" value="GGCT-like_sf"/>
</dbReference>